<dbReference type="Pfam" id="PF00480">
    <property type="entry name" value="ROK"/>
    <property type="match status" value="1"/>
</dbReference>
<comment type="similarity">
    <text evidence="1">Belongs to the ROK (NagC/XylR) family.</text>
</comment>
<dbReference type="PANTHER" id="PTHR18964">
    <property type="entry name" value="ROK (REPRESSOR, ORF, KINASE) FAMILY"/>
    <property type="match status" value="1"/>
</dbReference>
<dbReference type="EMBL" id="JADKPN010000002">
    <property type="protein sequence ID" value="MBF4762629.1"/>
    <property type="molecule type" value="Genomic_DNA"/>
</dbReference>
<dbReference type="InterPro" id="IPR043129">
    <property type="entry name" value="ATPase_NBD"/>
</dbReference>
<dbReference type="Pfam" id="PF09339">
    <property type="entry name" value="HTH_IclR"/>
    <property type="match status" value="1"/>
</dbReference>
<evidence type="ECO:0000313" key="3">
    <source>
        <dbReference type="EMBL" id="MBF4762629.1"/>
    </source>
</evidence>
<dbReference type="GO" id="GO:0006355">
    <property type="term" value="P:regulation of DNA-templated transcription"/>
    <property type="evidence" value="ECO:0007669"/>
    <property type="project" value="InterPro"/>
</dbReference>
<dbReference type="SUPFAM" id="SSF46785">
    <property type="entry name" value="Winged helix' DNA-binding domain"/>
    <property type="match status" value="1"/>
</dbReference>
<keyword evidence="4" id="KW-1185">Reference proteome</keyword>
<dbReference type="SUPFAM" id="SSF53067">
    <property type="entry name" value="Actin-like ATPase domain"/>
    <property type="match status" value="2"/>
</dbReference>
<gene>
    <name evidence="3" type="ORF">ISU07_05780</name>
</gene>
<comment type="caution">
    <text evidence="3">The sequence shown here is derived from an EMBL/GenBank/DDBJ whole genome shotgun (WGS) entry which is preliminary data.</text>
</comment>
<dbReference type="AlphaFoldDB" id="A0A930YH52"/>
<reference evidence="3" key="1">
    <citation type="submission" date="2020-11" db="EMBL/GenBank/DDBJ databases">
        <title>Nocardioides sp. nov., isolated from Soil of Cynanchum wilfordii Hemsley rhizosphere.</title>
        <authorList>
            <person name="Lee J.-S."/>
            <person name="Suh M.K."/>
            <person name="Kim J.-S."/>
        </authorList>
    </citation>
    <scope>NUCLEOTIDE SEQUENCE</scope>
    <source>
        <strain evidence="3">KCTC 19275</strain>
    </source>
</reference>
<proteinExistence type="inferred from homology"/>
<evidence type="ECO:0000256" key="1">
    <source>
        <dbReference type="ARBA" id="ARBA00006479"/>
    </source>
</evidence>
<dbReference type="InterPro" id="IPR036388">
    <property type="entry name" value="WH-like_DNA-bd_sf"/>
</dbReference>
<protein>
    <submittedName>
        <fullName evidence="3">ROK family transcriptional regulator</fullName>
    </submittedName>
</protein>
<dbReference type="Proteomes" id="UP000640489">
    <property type="component" value="Unassembled WGS sequence"/>
</dbReference>
<organism evidence="3 4">
    <name type="scientific">Nocardioides islandensis</name>
    <dbReference type="NCBI Taxonomy" id="433663"/>
    <lineage>
        <taxon>Bacteria</taxon>
        <taxon>Bacillati</taxon>
        <taxon>Actinomycetota</taxon>
        <taxon>Actinomycetes</taxon>
        <taxon>Propionibacteriales</taxon>
        <taxon>Nocardioidaceae</taxon>
        <taxon>Nocardioides</taxon>
    </lineage>
</organism>
<dbReference type="Gene3D" id="1.10.10.10">
    <property type="entry name" value="Winged helix-like DNA-binding domain superfamily/Winged helix DNA-binding domain"/>
    <property type="match status" value="1"/>
</dbReference>
<dbReference type="InterPro" id="IPR000600">
    <property type="entry name" value="ROK"/>
</dbReference>
<evidence type="ECO:0000259" key="2">
    <source>
        <dbReference type="Pfam" id="PF09339"/>
    </source>
</evidence>
<evidence type="ECO:0000313" key="4">
    <source>
        <dbReference type="Proteomes" id="UP000640489"/>
    </source>
</evidence>
<name>A0A930YH52_9ACTN</name>
<dbReference type="GO" id="GO:0003677">
    <property type="term" value="F:DNA binding"/>
    <property type="evidence" value="ECO:0007669"/>
    <property type="project" value="InterPro"/>
</dbReference>
<dbReference type="InterPro" id="IPR036390">
    <property type="entry name" value="WH_DNA-bd_sf"/>
</dbReference>
<dbReference type="InterPro" id="IPR005471">
    <property type="entry name" value="Tscrpt_reg_IclR_N"/>
</dbReference>
<accession>A0A930YH52</accession>
<dbReference type="RefSeq" id="WP_194705840.1">
    <property type="nucleotide sequence ID" value="NZ_JADKPN010000002.1"/>
</dbReference>
<dbReference type="Gene3D" id="3.30.420.40">
    <property type="match status" value="3"/>
</dbReference>
<dbReference type="PANTHER" id="PTHR18964:SF149">
    <property type="entry name" value="BIFUNCTIONAL UDP-N-ACETYLGLUCOSAMINE 2-EPIMERASE_N-ACETYLMANNOSAMINE KINASE"/>
    <property type="match status" value="1"/>
</dbReference>
<feature type="domain" description="HTH iclR-type" evidence="2">
    <location>
        <begin position="26"/>
        <end position="63"/>
    </location>
</feature>
<sequence>MTGSREGPSRQASLRDSNLRLVLATVLAAEEPPSRAAVAATTGLTRSTVSRLADELVTGGLLDELDRSPAPGRGRPGTPLVAGSGVAALGMQVNPGFLAARVVDLRGRVLSEDLVPGDLSGSDPVEVLRRLGLMARTVERAAPASTRLVGRGLAVPGLVAARHGRLLSAPNLGWADVPIRRLLPRGLGGSALTVANEAELAARTVAAAAPGRPGPYTDFFYVSGEVGVGGAIVLDGRVFGGRYGWAGEVGHITVDTDGPPCSCGSRGCLEQYAGLRALRQDVERAGWALGVALAAVVNLLDIPTIVLGGHLAHAADALRPGVLREMEQRVLSSPWRPPDVRVADEDPAAGATGAAYQVFDQVLDAPASLVPQR</sequence>